<evidence type="ECO:0000313" key="1">
    <source>
        <dbReference type="EMBL" id="GJD95637.1"/>
    </source>
</evidence>
<reference evidence="1" key="1">
    <citation type="journal article" date="2021" name="Front. Microbiol.">
        <title>Comprehensive Comparative Genomics and Phenotyping of Methylobacterium Species.</title>
        <authorList>
            <person name="Alessa O."/>
            <person name="Ogura Y."/>
            <person name="Fujitani Y."/>
            <person name="Takami H."/>
            <person name="Hayashi T."/>
            <person name="Sahin N."/>
            <person name="Tani A."/>
        </authorList>
    </citation>
    <scope>NUCLEOTIDE SEQUENCE</scope>
    <source>
        <strain evidence="1">DSM 19015</strain>
    </source>
</reference>
<reference evidence="1" key="2">
    <citation type="submission" date="2021-08" db="EMBL/GenBank/DDBJ databases">
        <authorList>
            <person name="Tani A."/>
            <person name="Ola A."/>
            <person name="Ogura Y."/>
            <person name="Katsura K."/>
            <person name="Hayashi T."/>
        </authorList>
    </citation>
    <scope>NUCLEOTIDE SEQUENCE</scope>
    <source>
        <strain evidence="1">DSM 19015</strain>
    </source>
</reference>
<organism evidence="1 2">
    <name type="scientific">Methylobacterium iners</name>
    <dbReference type="NCBI Taxonomy" id="418707"/>
    <lineage>
        <taxon>Bacteria</taxon>
        <taxon>Pseudomonadati</taxon>
        <taxon>Pseudomonadota</taxon>
        <taxon>Alphaproteobacteria</taxon>
        <taxon>Hyphomicrobiales</taxon>
        <taxon>Methylobacteriaceae</taxon>
        <taxon>Methylobacterium</taxon>
    </lineage>
</organism>
<accession>A0ABQ4S1H0</accession>
<protein>
    <submittedName>
        <fullName evidence="1">Uncharacterized protein</fullName>
    </submittedName>
</protein>
<dbReference type="EMBL" id="BPQP01000042">
    <property type="protein sequence ID" value="GJD95637.1"/>
    <property type="molecule type" value="Genomic_DNA"/>
</dbReference>
<name>A0ABQ4S1H0_9HYPH</name>
<dbReference type="Proteomes" id="UP001055125">
    <property type="component" value="Unassembled WGS sequence"/>
</dbReference>
<proteinExistence type="predicted"/>
<keyword evidence="2" id="KW-1185">Reference proteome</keyword>
<sequence length="501" mass="53312">MADDARRALGRPVAADGEPVLVRVHVGIGAVREAEMLRHHPRRGGQDGVGVGAGDGGPAQCVKEAEAGLVLPRFLLRPAPRGDVDRGAQCPHAAAGLVEHAPALGGNPAHEAVLPADRAVLHVVGGPLHGIEGRGEGRGGRLAILGVQPGVEVVDAAGRVRRDAEHRLGAVRPGQHVGERVEIPGADLGRLDGEVPRFLAEGETFPVGLPLGRQGRVLALEGGHALPLQRHVELAGEEVGQLAGGVVDRRHEQPVPERRTVLAVVADVGLNGARRGDGLAELLHDGRIGLRSLQEAAVAPHDLVAIVAGQAAERVVDEDDWVVGQPRVRDDHRHARGVHGRDEGINPPIRTRYLGADPRLVPFDLLRNRPRVRRFGEVTHGAEALPDNARLSTAMLSRSGRRCGCARGQVSRARVPSRFTSKSTRRSSRGLYSLGLSSRHDCFALYNQVSILRAGRPKPADGAPLDPHLSAKTNLCRKYRPVNRRLGGIAVPYPSPPRLGL</sequence>
<gene>
    <name evidence="1" type="ORF">OCOJLMKI_2850</name>
</gene>
<comment type="caution">
    <text evidence="1">The sequence shown here is derived from an EMBL/GenBank/DDBJ whole genome shotgun (WGS) entry which is preliminary data.</text>
</comment>
<evidence type="ECO:0000313" key="2">
    <source>
        <dbReference type="Proteomes" id="UP001055125"/>
    </source>
</evidence>